<gene>
    <name evidence="1" type="ORF">FHP05_14745</name>
</gene>
<organism evidence="1 2">
    <name type="scientific">Cerasibacillus terrae</name>
    <dbReference type="NCBI Taxonomy" id="2498845"/>
    <lineage>
        <taxon>Bacteria</taxon>
        <taxon>Bacillati</taxon>
        <taxon>Bacillota</taxon>
        <taxon>Bacilli</taxon>
        <taxon>Bacillales</taxon>
        <taxon>Bacillaceae</taxon>
        <taxon>Cerasibacillus</taxon>
    </lineage>
</organism>
<keyword evidence="2" id="KW-1185">Reference proteome</keyword>
<dbReference type="RefSeq" id="WP_147670677.1">
    <property type="nucleotide sequence ID" value="NZ_VDUW01000016.1"/>
</dbReference>
<reference evidence="1 2" key="1">
    <citation type="submission" date="2019-06" db="EMBL/GenBank/DDBJ databases">
        <title>Cerasibacillus sp. nov., isolated from maize field.</title>
        <authorList>
            <person name="Lin S.-Y."/>
            <person name="Tsai C.-F."/>
            <person name="Young C.-C."/>
        </authorList>
    </citation>
    <scope>NUCLEOTIDE SEQUENCE [LARGE SCALE GENOMIC DNA]</scope>
    <source>
        <strain evidence="1 2">CC-CFT480</strain>
    </source>
</reference>
<dbReference type="InterPro" id="IPR036444">
    <property type="entry name" value="PLipase_A2_dom_sf"/>
</dbReference>
<evidence type="ECO:0008006" key="3">
    <source>
        <dbReference type="Google" id="ProtNLM"/>
    </source>
</evidence>
<dbReference type="GO" id="GO:0006644">
    <property type="term" value="P:phospholipid metabolic process"/>
    <property type="evidence" value="ECO:0007669"/>
    <property type="project" value="InterPro"/>
</dbReference>
<dbReference type="SUPFAM" id="SSF48619">
    <property type="entry name" value="Phospholipase A2, PLA2"/>
    <property type="match status" value="1"/>
</dbReference>
<comment type="caution">
    <text evidence="1">The sequence shown here is derived from an EMBL/GenBank/DDBJ whole genome shotgun (WGS) entry which is preliminary data.</text>
</comment>
<sequence length="180" mass="20601">MQKGKKAFVSLISLLMIFMLILPVSISAKHKINESSTIEEVENEINKYMIIDGKDVRFDENKAIKDGQSEFILEIGKKINTINETYDSTDDEWQLSKLKLPIWGNWCGPGHGGGPAKDLLDYSCMMHDKDYAKYGYFDCGSDRRLINRIDAYYFQMKTTEKIAANAIKLYFKAQMKVNGC</sequence>
<protein>
    <recommendedName>
        <fullName evidence="3">Phospholipase A2 domain-containing protein</fullName>
    </recommendedName>
</protein>
<evidence type="ECO:0000313" key="1">
    <source>
        <dbReference type="EMBL" id="TXL57862.1"/>
    </source>
</evidence>
<dbReference type="EMBL" id="VDUW01000016">
    <property type="protein sequence ID" value="TXL57862.1"/>
    <property type="molecule type" value="Genomic_DNA"/>
</dbReference>
<dbReference type="Gene3D" id="1.20.90.10">
    <property type="entry name" value="Phospholipase A2 domain"/>
    <property type="match status" value="1"/>
</dbReference>
<proteinExistence type="predicted"/>
<dbReference type="AlphaFoldDB" id="A0A5C8NEH5"/>
<dbReference type="OrthoDB" id="5125543at2"/>
<accession>A0A5C8NEH5</accession>
<name>A0A5C8NEH5_9BACI</name>
<evidence type="ECO:0000313" key="2">
    <source>
        <dbReference type="Proteomes" id="UP000321574"/>
    </source>
</evidence>
<dbReference type="GO" id="GO:0050482">
    <property type="term" value="P:arachidonate secretion"/>
    <property type="evidence" value="ECO:0007669"/>
    <property type="project" value="InterPro"/>
</dbReference>
<dbReference type="GO" id="GO:0004623">
    <property type="term" value="F:phospholipase A2 activity"/>
    <property type="evidence" value="ECO:0007669"/>
    <property type="project" value="InterPro"/>
</dbReference>
<dbReference type="Proteomes" id="UP000321574">
    <property type="component" value="Unassembled WGS sequence"/>
</dbReference>